<comment type="similarity">
    <text evidence="4 12">Belongs to the ARL2BP family.</text>
</comment>
<proteinExistence type="inferred from homology"/>
<evidence type="ECO:0000259" key="13">
    <source>
        <dbReference type="Pfam" id="PF11527"/>
    </source>
</evidence>
<feature type="domain" description="BART" evidence="13">
    <location>
        <begin position="24"/>
        <end position="100"/>
    </location>
</feature>
<dbReference type="InterPro" id="IPR023379">
    <property type="entry name" value="BART_dom"/>
</dbReference>
<dbReference type="PANTHER" id="PTHR15487">
    <property type="entry name" value="ADP-RIBOSYLATION FACTOR-LIKE PROTEIN 2-BINDING PROTEIN"/>
    <property type="match status" value="1"/>
</dbReference>
<comment type="caution">
    <text evidence="14">The sequence shown here is derived from an EMBL/GenBank/DDBJ whole genome shotgun (WGS) entry which is preliminary data.</text>
</comment>
<dbReference type="GO" id="GO:0005813">
    <property type="term" value="C:centrosome"/>
    <property type="evidence" value="ECO:0007669"/>
    <property type="project" value="UniProtKB-SubCell"/>
</dbReference>
<evidence type="ECO:0000313" key="14">
    <source>
        <dbReference type="EMBL" id="KAJ8930807.1"/>
    </source>
</evidence>
<evidence type="ECO:0000256" key="7">
    <source>
        <dbReference type="ARBA" id="ARBA00023069"/>
    </source>
</evidence>
<keyword evidence="7 12" id="KW-0969">Cilium</keyword>
<evidence type="ECO:0000256" key="6">
    <source>
        <dbReference type="ARBA" id="ARBA00022490"/>
    </source>
</evidence>
<organism evidence="14 15">
    <name type="scientific">Rhamnusium bicolor</name>
    <dbReference type="NCBI Taxonomy" id="1586634"/>
    <lineage>
        <taxon>Eukaryota</taxon>
        <taxon>Metazoa</taxon>
        <taxon>Ecdysozoa</taxon>
        <taxon>Arthropoda</taxon>
        <taxon>Hexapoda</taxon>
        <taxon>Insecta</taxon>
        <taxon>Pterygota</taxon>
        <taxon>Neoptera</taxon>
        <taxon>Endopterygota</taxon>
        <taxon>Coleoptera</taxon>
        <taxon>Polyphaga</taxon>
        <taxon>Cucujiformia</taxon>
        <taxon>Chrysomeloidea</taxon>
        <taxon>Cerambycidae</taxon>
        <taxon>Lepturinae</taxon>
        <taxon>Rhagiini</taxon>
        <taxon>Rhamnusium</taxon>
    </lineage>
</organism>
<evidence type="ECO:0000256" key="11">
    <source>
        <dbReference type="ARBA" id="ARBA00023273"/>
    </source>
</evidence>
<name>A0AAV8WX94_9CUCU</name>
<accession>A0AAV8WX94</accession>
<dbReference type="Gene3D" id="1.20.1520.10">
    <property type="entry name" value="ADP-ribosylation factor-like 2-binding protein, domain"/>
    <property type="match status" value="1"/>
</dbReference>
<dbReference type="Pfam" id="PF11527">
    <property type="entry name" value="ARL2_Bind_BART"/>
    <property type="match status" value="1"/>
</dbReference>
<keyword evidence="9 12" id="KW-0206">Cytoskeleton</keyword>
<keyword evidence="10 12" id="KW-0539">Nucleus</keyword>
<evidence type="ECO:0000256" key="1">
    <source>
        <dbReference type="ARBA" id="ARBA00004120"/>
    </source>
</evidence>
<dbReference type="GO" id="GO:0051457">
    <property type="term" value="P:maintenance of protein location in nucleus"/>
    <property type="evidence" value="ECO:0007669"/>
    <property type="project" value="TreeGrafter"/>
</dbReference>
<protein>
    <recommendedName>
        <fullName evidence="5 12">ADP-ribosylation factor-like protein 2-binding protein</fullName>
        <shortName evidence="12">ARF-like 2-binding protein</shortName>
    </recommendedName>
</protein>
<sequence length="103" mass="12679">MQEGTIFEELHISNMCTDESDIYFARVIGRIEEIIMDENFIKLQDKFMEEHWREFDEEEENKLAYMEIFKKYIAVIEKFIEEHLVKSIDDFDMRIFERELELV</sequence>
<gene>
    <name evidence="14" type="ORF">NQ314_016363</name>
</gene>
<evidence type="ECO:0000256" key="9">
    <source>
        <dbReference type="ARBA" id="ARBA00023212"/>
    </source>
</evidence>
<dbReference type="InterPro" id="IPR042541">
    <property type="entry name" value="BART_sf"/>
</dbReference>
<dbReference type="GO" id="GO:0005634">
    <property type="term" value="C:nucleus"/>
    <property type="evidence" value="ECO:0007669"/>
    <property type="project" value="UniProtKB-SubCell"/>
</dbReference>
<comment type="subcellular location">
    <subcellularLocation>
        <location evidence="1 12">Cytoplasm</location>
        <location evidence="1 12">Cytoskeleton</location>
        <location evidence="1 12">Cilium basal body</location>
    </subcellularLocation>
    <subcellularLocation>
        <location evidence="3 12">Cytoplasm</location>
        <location evidence="3 12">Cytoskeleton</location>
        <location evidence="3 12">Microtubule organizing center</location>
        <location evidence="3 12">Centrosome</location>
    </subcellularLocation>
    <subcellularLocation>
        <location evidence="12">Cytoplasm</location>
    </subcellularLocation>
    <subcellularLocation>
        <location evidence="2 12">Nucleus</location>
    </subcellularLocation>
    <subcellularLocation>
        <location evidence="12">Mitochondrion intermembrane space</location>
    </subcellularLocation>
</comment>
<evidence type="ECO:0000256" key="8">
    <source>
        <dbReference type="ARBA" id="ARBA00023128"/>
    </source>
</evidence>
<keyword evidence="15" id="KW-1185">Reference proteome</keyword>
<keyword evidence="11 12" id="KW-0966">Cell projection</keyword>
<evidence type="ECO:0000256" key="2">
    <source>
        <dbReference type="ARBA" id="ARBA00004123"/>
    </source>
</evidence>
<dbReference type="PANTHER" id="PTHR15487:SF4">
    <property type="entry name" value="ADP-RIBOSYLATION FACTOR-LIKE PROTEIN 2-BINDING PROTEIN"/>
    <property type="match status" value="1"/>
</dbReference>
<dbReference type="GO" id="GO:0005758">
    <property type="term" value="C:mitochondrial intermembrane space"/>
    <property type="evidence" value="ECO:0007669"/>
    <property type="project" value="UniProtKB-SubCell"/>
</dbReference>
<dbReference type="InterPro" id="IPR038849">
    <property type="entry name" value="ARL2BP"/>
</dbReference>
<evidence type="ECO:0000256" key="10">
    <source>
        <dbReference type="ARBA" id="ARBA00023242"/>
    </source>
</evidence>
<dbReference type="GO" id="GO:0005929">
    <property type="term" value="C:cilium"/>
    <property type="evidence" value="ECO:0007669"/>
    <property type="project" value="UniProtKB-UniRule"/>
</dbReference>
<evidence type="ECO:0000313" key="15">
    <source>
        <dbReference type="Proteomes" id="UP001162156"/>
    </source>
</evidence>
<keyword evidence="8 12" id="KW-0496">Mitochondrion</keyword>
<dbReference type="AlphaFoldDB" id="A0AAV8WX94"/>
<comment type="function">
    <text evidence="12">Plays a role as an effector of the ADP-ribosylation factor-like protein 2, ARL2.</text>
</comment>
<reference evidence="14" key="1">
    <citation type="journal article" date="2023" name="Insect Mol. Biol.">
        <title>Genome sequencing provides insights into the evolution of gene families encoding plant cell wall-degrading enzymes in longhorned beetles.</title>
        <authorList>
            <person name="Shin N.R."/>
            <person name="Okamura Y."/>
            <person name="Kirsch R."/>
            <person name="Pauchet Y."/>
        </authorList>
    </citation>
    <scope>NUCLEOTIDE SEQUENCE</scope>
    <source>
        <strain evidence="14">RBIC_L_NR</strain>
    </source>
</reference>
<evidence type="ECO:0000256" key="12">
    <source>
        <dbReference type="RuleBase" id="RU367099"/>
    </source>
</evidence>
<evidence type="ECO:0000256" key="4">
    <source>
        <dbReference type="ARBA" id="ARBA00009880"/>
    </source>
</evidence>
<keyword evidence="6 12" id="KW-0963">Cytoplasm</keyword>
<evidence type="ECO:0000256" key="3">
    <source>
        <dbReference type="ARBA" id="ARBA00004300"/>
    </source>
</evidence>
<dbReference type="Proteomes" id="UP001162156">
    <property type="component" value="Unassembled WGS sequence"/>
</dbReference>
<dbReference type="EMBL" id="JANEYF010004540">
    <property type="protein sequence ID" value="KAJ8930807.1"/>
    <property type="molecule type" value="Genomic_DNA"/>
</dbReference>
<evidence type="ECO:0000256" key="5">
    <source>
        <dbReference type="ARBA" id="ARBA00014849"/>
    </source>
</evidence>